<organism evidence="2 3">
    <name type="scientific">Caenorhabditis japonica</name>
    <dbReference type="NCBI Taxonomy" id="281687"/>
    <lineage>
        <taxon>Eukaryota</taxon>
        <taxon>Metazoa</taxon>
        <taxon>Ecdysozoa</taxon>
        <taxon>Nematoda</taxon>
        <taxon>Chromadorea</taxon>
        <taxon>Rhabditida</taxon>
        <taxon>Rhabditina</taxon>
        <taxon>Rhabditomorpha</taxon>
        <taxon>Rhabditoidea</taxon>
        <taxon>Rhabditidae</taxon>
        <taxon>Peloderinae</taxon>
        <taxon>Caenorhabditis</taxon>
    </lineage>
</organism>
<evidence type="ECO:0000256" key="1">
    <source>
        <dbReference type="SAM" id="MobiDB-lite"/>
    </source>
</evidence>
<name>A0A8R1EKZ6_CAEJA</name>
<evidence type="ECO:0000313" key="3">
    <source>
        <dbReference type="Proteomes" id="UP000005237"/>
    </source>
</evidence>
<sequence>MHLYHLHSPPQNRSTTTKYRKRLAPQTSDCSTRGESDRKTACKWRSNIDENNLNTGNPETTFCQRRNKVQGCASIRDDGKAEIEDGSSEARKDRASDSTDMPRRSARIQARRT</sequence>
<reference evidence="3" key="1">
    <citation type="submission" date="2010-08" db="EMBL/GenBank/DDBJ databases">
        <authorList>
            <consortium name="Caenorhabditis japonica Sequencing Consortium"/>
            <person name="Wilson R.K."/>
        </authorList>
    </citation>
    <scope>NUCLEOTIDE SEQUENCE [LARGE SCALE GENOMIC DNA]</scope>
    <source>
        <strain evidence="3">DF5081</strain>
    </source>
</reference>
<feature type="region of interest" description="Disordered" evidence="1">
    <location>
        <begin position="1"/>
        <end position="40"/>
    </location>
</feature>
<keyword evidence="3" id="KW-1185">Reference proteome</keyword>
<feature type="compositionally biased region" description="Basic and acidic residues" evidence="1">
    <location>
        <begin position="75"/>
        <end position="103"/>
    </location>
</feature>
<feature type="region of interest" description="Disordered" evidence="1">
    <location>
        <begin position="73"/>
        <end position="113"/>
    </location>
</feature>
<accession>A0A8R1EKZ6</accession>
<dbReference type="Proteomes" id="UP000005237">
    <property type="component" value="Unassembled WGS sequence"/>
</dbReference>
<dbReference type="AlphaFoldDB" id="A0A8R1EKZ6"/>
<dbReference type="EnsemblMetazoa" id="CJA37276.1">
    <property type="protein sequence ID" value="CJA37276.1"/>
    <property type="gene ID" value="WBGene00213123"/>
</dbReference>
<proteinExistence type="predicted"/>
<evidence type="ECO:0000313" key="2">
    <source>
        <dbReference type="EnsemblMetazoa" id="CJA37276.1"/>
    </source>
</evidence>
<reference evidence="2" key="2">
    <citation type="submission" date="2022-06" db="UniProtKB">
        <authorList>
            <consortium name="EnsemblMetazoa"/>
        </authorList>
    </citation>
    <scope>IDENTIFICATION</scope>
    <source>
        <strain evidence="2">DF5081</strain>
    </source>
</reference>
<protein>
    <submittedName>
        <fullName evidence="2">Uncharacterized protein</fullName>
    </submittedName>
</protein>
<feature type="compositionally biased region" description="Basic residues" evidence="1">
    <location>
        <begin position="104"/>
        <end position="113"/>
    </location>
</feature>